<protein>
    <recommendedName>
        <fullName evidence="10">Small ribosomal subunit biogenesis GTPase RsgA</fullName>
        <ecNumber evidence="10">3.6.1.-</ecNumber>
    </recommendedName>
</protein>
<sequence length="351" mass="40239">MIQDYGWDEYIHKHNRTHLSTNQIGRVVSVRGTSYLLMSDSGELDAELTGKLLFCLSREEQPKVGDWVKFIAYESLGFITEILPRTNELFRKMPGKETARQVIAANIDSALIIQGLDHDFNPMRLERYIAQCIACSIKPVIILNKSDLITNQQEVENEVNKLQRNLPVYFCSTLTGTGIPELTNNIFQPKKTYLFIGSSGVGKSSLINILNGNLKQKVNEISSSTGKGKHTTTTRDLFRLPNGSLLIDTPGMREFGVGFSDDYHTNETFPVISRLAEDCKFRDCKHTNEEGCAVIEALRENRIDRVIYESYLKLMREHMHFEKSIQDKKKEGKRFGRMVREVKDFRKKNKY</sequence>
<evidence type="ECO:0000256" key="10">
    <source>
        <dbReference type="HAMAP-Rule" id="MF_01820"/>
    </source>
</evidence>
<dbReference type="RefSeq" id="WP_282591797.1">
    <property type="nucleotide sequence ID" value="NZ_JAPAAF010000013.1"/>
</dbReference>
<comment type="subunit">
    <text evidence="10">Monomer. Associates with 30S ribosomal subunit, binds 16S rRNA.</text>
</comment>
<evidence type="ECO:0000313" key="14">
    <source>
        <dbReference type="Proteomes" id="UP001163821"/>
    </source>
</evidence>
<keyword evidence="4 10" id="KW-0699">rRNA-binding</keyword>
<evidence type="ECO:0000256" key="9">
    <source>
        <dbReference type="ARBA" id="ARBA00023134"/>
    </source>
</evidence>
<feature type="binding site" evidence="10">
    <location>
        <position position="286"/>
    </location>
    <ligand>
        <name>Zn(2+)</name>
        <dbReference type="ChEBI" id="CHEBI:29105"/>
    </ligand>
</feature>
<keyword evidence="2 10" id="KW-0690">Ribosome biogenesis</keyword>
<evidence type="ECO:0000256" key="1">
    <source>
        <dbReference type="ARBA" id="ARBA00022490"/>
    </source>
</evidence>
<feature type="binding site" evidence="10">
    <location>
        <position position="279"/>
    </location>
    <ligand>
        <name>Zn(2+)</name>
        <dbReference type="ChEBI" id="CHEBI:29105"/>
    </ligand>
</feature>
<feature type="binding site" evidence="10">
    <location>
        <position position="292"/>
    </location>
    <ligand>
        <name>Zn(2+)</name>
        <dbReference type="ChEBI" id="CHEBI:29105"/>
    </ligand>
</feature>
<comment type="similarity">
    <text evidence="10">Belongs to the TRAFAC class YlqF/YawG GTPase family. RsgA subfamily.</text>
</comment>
<dbReference type="AlphaFoldDB" id="A0AA41Y7B8"/>
<dbReference type="GO" id="GO:0005525">
    <property type="term" value="F:GTP binding"/>
    <property type="evidence" value="ECO:0007669"/>
    <property type="project" value="UniProtKB-UniRule"/>
</dbReference>
<dbReference type="EC" id="3.6.1.-" evidence="10"/>
<feature type="binding site" evidence="10">
    <location>
        <begin position="197"/>
        <end position="205"/>
    </location>
    <ligand>
        <name>GTP</name>
        <dbReference type="ChEBI" id="CHEBI:37565"/>
    </ligand>
</feature>
<feature type="binding site" evidence="10">
    <location>
        <position position="284"/>
    </location>
    <ligand>
        <name>Zn(2+)</name>
        <dbReference type="ChEBI" id="CHEBI:29105"/>
    </ligand>
</feature>
<keyword evidence="3 10" id="KW-0479">Metal-binding</keyword>
<dbReference type="PROSITE" id="PS51721">
    <property type="entry name" value="G_CP"/>
    <property type="match status" value="1"/>
</dbReference>
<dbReference type="InterPro" id="IPR027417">
    <property type="entry name" value="P-loop_NTPase"/>
</dbReference>
<feature type="binding site" evidence="10">
    <location>
        <begin position="144"/>
        <end position="147"/>
    </location>
    <ligand>
        <name>GTP</name>
        <dbReference type="ChEBI" id="CHEBI:37565"/>
    </ligand>
</feature>
<evidence type="ECO:0000256" key="8">
    <source>
        <dbReference type="ARBA" id="ARBA00022884"/>
    </source>
</evidence>
<dbReference type="InterPro" id="IPR004881">
    <property type="entry name" value="Ribosome_biogen_GTPase_RsgA"/>
</dbReference>
<keyword evidence="9 10" id="KW-0342">GTP-binding</keyword>
<dbReference type="GO" id="GO:0019843">
    <property type="term" value="F:rRNA binding"/>
    <property type="evidence" value="ECO:0007669"/>
    <property type="project" value="UniProtKB-KW"/>
</dbReference>
<keyword evidence="8 10" id="KW-0694">RNA-binding</keyword>
<dbReference type="Proteomes" id="UP001163821">
    <property type="component" value="Unassembled WGS sequence"/>
</dbReference>
<dbReference type="PROSITE" id="PS50936">
    <property type="entry name" value="ENGC_GTPASE"/>
    <property type="match status" value="1"/>
</dbReference>
<keyword evidence="1 10" id="KW-0963">Cytoplasm</keyword>
<comment type="subcellular location">
    <subcellularLocation>
        <location evidence="10">Cytoplasm</location>
    </subcellularLocation>
</comment>
<evidence type="ECO:0000256" key="2">
    <source>
        <dbReference type="ARBA" id="ARBA00022517"/>
    </source>
</evidence>
<proteinExistence type="inferred from homology"/>
<keyword evidence="14" id="KW-1185">Reference proteome</keyword>
<accession>A0AA41Y7B8</accession>
<comment type="caution">
    <text evidence="13">The sequence shown here is derived from an EMBL/GenBank/DDBJ whole genome shotgun (WGS) entry which is preliminary data.</text>
</comment>
<name>A0AA41Y7B8_9BACT</name>
<keyword evidence="7 10" id="KW-0862">Zinc</keyword>
<keyword evidence="6 10" id="KW-0378">Hydrolase</keyword>
<dbReference type="GO" id="GO:0046872">
    <property type="term" value="F:metal ion binding"/>
    <property type="evidence" value="ECO:0007669"/>
    <property type="project" value="UniProtKB-KW"/>
</dbReference>
<dbReference type="HAMAP" id="MF_01820">
    <property type="entry name" value="GTPase_RsgA"/>
    <property type="match status" value="1"/>
</dbReference>
<dbReference type="GO" id="GO:0003924">
    <property type="term" value="F:GTPase activity"/>
    <property type="evidence" value="ECO:0007669"/>
    <property type="project" value="UniProtKB-UniRule"/>
</dbReference>
<evidence type="ECO:0000256" key="7">
    <source>
        <dbReference type="ARBA" id="ARBA00022833"/>
    </source>
</evidence>
<comment type="function">
    <text evidence="10">One of several proteins that assist in the late maturation steps of the functional core of the 30S ribosomal subunit. Helps release RbfA from mature subunits. May play a role in the assembly of ribosomal proteins into the subunit. Circularly permuted GTPase that catalyzes slow GTP hydrolysis, GTPase activity is stimulated by the 30S ribosomal subunit.</text>
</comment>
<dbReference type="GO" id="GO:0005737">
    <property type="term" value="C:cytoplasm"/>
    <property type="evidence" value="ECO:0007669"/>
    <property type="project" value="UniProtKB-SubCell"/>
</dbReference>
<evidence type="ECO:0000313" key="13">
    <source>
        <dbReference type="EMBL" id="MCW0483195.1"/>
    </source>
</evidence>
<comment type="cofactor">
    <cofactor evidence="10">
        <name>Zn(2+)</name>
        <dbReference type="ChEBI" id="CHEBI:29105"/>
    </cofactor>
    <text evidence="10">Binds 1 zinc ion per subunit.</text>
</comment>
<dbReference type="EMBL" id="JAPAAF010000013">
    <property type="protein sequence ID" value="MCW0483195.1"/>
    <property type="molecule type" value="Genomic_DNA"/>
</dbReference>
<gene>
    <name evidence="10 13" type="primary">rsgA</name>
    <name evidence="13" type="ORF">N2K84_10670</name>
</gene>
<dbReference type="PANTHER" id="PTHR32120:SF10">
    <property type="entry name" value="SMALL RIBOSOMAL SUBUNIT BIOGENESIS GTPASE RSGA"/>
    <property type="match status" value="1"/>
</dbReference>
<evidence type="ECO:0000256" key="5">
    <source>
        <dbReference type="ARBA" id="ARBA00022741"/>
    </source>
</evidence>
<dbReference type="GO" id="GO:0042274">
    <property type="term" value="P:ribosomal small subunit biogenesis"/>
    <property type="evidence" value="ECO:0007669"/>
    <property type="project" value="UniProtKB-UniRule"/>
</dbReference>
<feature type="domain" description="EngC GTPase" evidence="11">
    <location>
        <begin position="105"/>
        <end position="253"/>
    </location>
</feature>
<dbReference type="Gene3D" id="3.40.50.300">
    <property type="entry name" value="P-loop containing nucleotide triphosphate hydrolases"/>
    <property type="match status" value="1"/>
</dbReference>
<dbReference type="CDD" id="cd01854">
    <property type="entry name" value="YjeQ_EngC"/>
    <property type="match status" value="1"/>
</dbReference>
<evidence type="ECO:0000256" key="6">
    <source>
        <dbReference type="ARBA" id="ARBA00022801"/>
    </source>
</evidence>
<keyword evidence="5 10" id="KW-0547">Nucleotide-binding</keyword>
<evidence type="ECO:0000259" key="12">
    <source>
        <dbReference type="PROSITE" id="PS51721"/>
    </source>
</evidence>
<evidence type="ECO:0000259" key="11">
    <source>
        <dbReference type="PROSITE" id="PS50936"/>
    </source>
</evidence>
<feature type="domain" description="CP-type G" evidence="12">
    <location>
        <begin position="96"/>
        <end position="255"/>
    </location>
</feature>
<dbReference type="Pfam" id="PF03193">
    <property type="entry name" value="RsgA_GTPase"/>
    <property type="match status" value="1"/>
</dbReference>
<organism evidence="13 14">
    <name type="scientific">Gaoshiqia sediminis</name>
    <dbReference type="NCBI Taxonomy" id="2986998"/>
    <lineage>
        <taxon>Bacteria</taxon>
        <taxon>Pseudomonadati</taxon>
        <taxon>Bacteroidota</taxon>
        <taxon>Bacteroidia</taxon>
        <taxon>Marinilabiliales</taxon>
        <taxon>Prolixibacteraceae</taxon>
        <taxon>Gaoshiqia</taxon>
    </lineage>
</organism>
<reference evidence="13" key="1">
    <citation type="submission" date="2022-10" db="EMBL/GenBank/DDBJ databases">
        <title>Gaoshiqiia sediminis gen. nov., sp. nov., isolated from coastal sediment.</title>
        <authorList>
            <person name="Yu W.X."/>
            <person name="Mu D.S."/>
            <person name="Du J.Z."/>
            <person name="Liang Y.Q."/>
        </authorList>
    </citation>
    <scope>NUCLEOTIDE SEQUENCE</scope>
    <source>
        <strain evidence="13">A06</strain>
    </source>
</reference>
<dbReference type="NCBIfam" id="TIGR00157">
    <property type="entry name" value="ribosome small subunit-dependent GTPase A"/>
    <property type="match status" value="1"/>
</dbReference>
<dbReference type="PANTHER" id="PTHR32120">
    <property type="entry name" value="SMALL RIBOSOMAL SUBUNIT BIOGENESIS GTPASE RSGA"/>
    <property type="match status" value="1"/>
</dbReference>
<dbReference type="InterPro" id="IPR030378">
    <property type="entry name" value="G_CP_dom"/>
</dbReference>
<evidence type="ECO:0000256" key="3">
    <source>
        <dbReference type="ARBA" id="ARBA00022723"/>
    </source>
</evidence>
<dbReference type="Gene3D" id="1.10.40.50">
    <property type="entry name" value="Probable gtpase engc, domain 3"/>
    <property type="match status" value="1"/>
</dbReference>
<evidence type="ECO:0000256" key="4">
    <source>
        <dbReference type="ARBA" id="ARBA00022730"/>
    </source>
</evidence>
<dbReference type="InterPro" id="IPR010914">
    <property type="entry name" value="RsgA_GTPase_dom"/>
</dbReference>
<dbReference type="SUPFAM" id="SSF52540">
    <property type="entry name" value="P-loop containing nucleoside triphosphate hydrolases"/>
    <property type="match status" value="1"/>
</dbReference>